<reference evidence="3" key="1">
    <citation type="submission" date="2015-07" db="EMBL/GenBank/DDBJ databases">
        <title>Adaptation to a free-living lifestyle via gene acquisitions in the diplomonad Trepomonas sp. PC1.</title>
        <authorList>
            <person name="Xu F."/>
            <person name="Jerlstrom-Hultqvist J."/>
            <person name="Kolisko M."/>
            <person name="Simpson A.G.B."/>
            <person name="Roger A.J."/>
            <person name="Svard S.G."/>
            <person name="Andersson J.O."/>
        </authorList>
    </citation>
    <scope>NUCLEOTIDE SEQUENCE</scope>
    <source>
        <strain evidence="3">PC1</strain>
    </source>
</reference>
<keyword evidence="1" id="KW-0234">DNA repair</keyword>
<protein>
    <recommendedName>
        <fullName evidence="1">Exonuclease 1</fullName>
        <ecNumber evidence="1">3.1.-.-</ecNumber>
    </recommendedName>
</protein>
<dbReference type="SUPFAM" id="SSF88723">
    <property type="entry name" value="PIN domain-like"/>
    <property type="match status" value="1"/>
</dbReference>
<dbReference type="InterPro" id="IPR036279">
    <property type="entry name" value="5-3_exonuclease_C_sf"/>
</dbReference>
<feature type="non-terminal residue" evidence="3">
    <location>
        <position position="1"/>
    </location>
</feature>
<proteinExistence type="inferred from homology"/>
<dbReference type="GO" id="GO:0006281">
    <property type="term" value="P:DNA repair"/>
    <property type="evidence" value="ECO:0007669"/>
    <property type="project" value="UniProtKB-UniRule"/>
</dbReference>
<dbReference type="PANTHER" id="PTHR11081">
    <property type="entry name" value="FLAP ENDONUCLEASE FAMILY MEMBER"/>
    <property type="match status" value="1"/>
</dbReference>
<dbReference type="GO" id="GO:0003677">
    <property type="term" value="F:DNA binding"/>
    <property type="evidence" value="ECO:0007669"/>
    <property type="project" value="UniProtKB-UniRule"/>
</dbReference>
<dbReference type="SUPFAM" id="SSF47807">
    <property type="entry name" value="5' to 3' exonuclease, C-terminal subdomain"/>
    <property type="match status" value="1"/>
</dbReference>
<organism evidence="3">
    <name type="scientific">Trepomonas sp. PC1</name>
    <dbReference type="NCBI Taxonomy" id="1076344"/>
    <lineage>
        <taxon>Eukaryota</taxon>
        <taxon>Metamonada</taxon>
        <taxon>Diplomonadida</taxon>
        <taxon>Hexamitidae</taxon>
        <taxon>Hexamitinae</taxon>
        <taxon>Trepomonas</taxon>
    </lineage>
</organism>
<comment type="similarity">
    <text evidence="1">Belongs to the XPG/RAD2 endonuclease family. EXO1 subfamily.</text>
</comment>
<comment type="subcellular location">
    <subcellularLocation>
        <location evidence="1">Nucleus</location>
    </subcellularLocation>
</comment>
<dbReference type="PANTHER" id="PTHR11081:SF8">
    <property type="entry name" value="EXONUCLEASE 1"/>
    <property type="match status" value="1"/>
</dbReference>
<keyword evidence="1" id="KW-0227">DNA damage</keyword>
<evidence type="ECO:0000256" key="1">
    <source>
        <dbReference type="RuleBase" id="RU910737"/>
    </source>
</evidence>
<accession>A0A146K8M2</accession>
<dbReference type="Gene3D" id="1.10.150.20">
    <property type="entry name" value="5' to 3' exonuclease, C-terminal subdomain"/>
    <property type="match status" value="1"/>
</dbReference>
<keyword evidence="1" id="KW-0267">Excision nuclease</keyword>
<comment type="cofactor">
    <cofactor evidence="1">
        <name>Mg(2+)</name>
        <dbReference type="ChEBI" id="CHEBI:18420"/>
    </cofactor>
    <text evidence="1">Binds 2 magnesium ions per subunit. They probably participate in the reaction catalyzed by the enzyme. May bind an additional third magnesium ion after substrate binding.</text>
</comment>
<dbReference type="AlphaFoldDB" id="A0A146K8M2"/>
<dbReference type="InterPro" id="IPR006084">
    <property type="entry name" value="XPG/Rad2"/>
</dbReference>
<dbReference type="GO" id="GO:0005634">
    <property type="term" value="C:nucleus"/>
    <property type="evidence" value="ECO:0007669"/>
    <property type="project" value="UniProtKB-SubCell"/>
</dbReference>
<dbReference type="GO" id="GO:0046872">
    <property type="term" value="F:metal ion binding"/>
    <property type="evidence" value="ECO:0007669"/>
    <property type="project" value="UniProtKB-UniRule"/>
</dbReference>
<dbReference type="EMBL" id="GDID01003898">
    <property type="protein sequence ID" value="JAP92708.1"/>
    <property type="molecule type" value="Transcribed_RNA"/>
</dbReference>
<comment type="function">
    <text evidence="1">5'-&gt;3' double-stranded DNA exonuclease which may also possess a cryptic 3'-&gt;5' double-stranded DNA exonuclease activity. Functions in DNA mismatch repair.</text>
</comment>
<keyword evidence="1" id="KW-0479">Metal-binding</keyword>
<dbReference type="EC" id="3.1.-.-" evidence="1"/>
<name>A0A146K8M2_9EUKA</name>
<keyword evidence="1" id="KW-0378">Hydrolase</keyword>
<dbReference type="Gene3D" id="3.40.50.1010">
    <property type="entry name" value="5'-nuclease"/>
    <property type="match status" value="1"/>
</dbReference>
<feature type="domain" description="XPG-I" evidence="2">
    <location>
        <begin position="94"/>
        <end position="174"/>
    </location>
</feature>
<keyword evidence="1 3" id="KW-0269">Exonuclease</keyword>
<dbReference type="GO" id="GO:0035312">
    <property type="term" value="F:5'-3' DNA exonuclease activity"/>
    <property type="evidence" value="ECO:0007669"/>
    <property type="project" value="UniProtKB-UniRule"/>
</dbReference>
<feature type="non-terminal residue" evidence="3">
    <location>
        <position position="350"/>
    </location>
</feature>
<gene>
    <name evidence="3" type="ORF">TPC1_15258</name>
</gene>
<keyword evidence="1" id="KW-0238">DNA-binding</keyword>
<keyword evidence="1" id="KW-0228">DNA excision</keyword>
<dbReference type="InterPro" id="IPR029060">
    <property type="entry name" value="PIN-like_dom_sf"/>
</dbReference>
<dbReference type="Pfam" id="PF00867">
    <property type="entry name" value="XPG_I"/>
    <property type="match status" value="1"/>
</dbReference>
<dbReference type="PRINTS" id="PR00853">
    <property type="entry name" value="XPGRADSUPER"/>
</dbReference>
<keyword evidence="1" id="KW-0539">Nucleus</keyword>
<keyword evidence="1" id="KW-0460">Magnesium</keyword>
<dbReference type="GO" id="GO:0017108">
    <property type="term" value="F:5'-flap endonuclease activity"/>
    <property type="evidence" value="ECO:0007669"/>
    <property type="project" value="TreeGrafter"/>
</dbReference>
<evidence type="ECO:0000313" key="3">
    <source>
        <dbReference type="EMBL" id="JAP92708.1"/>
    </source>
</evidence>
<sequence>SNRIVGIIQDFLNISPRVILVFDGGFLPSKAITNLERQKLRDEAARQALAALEQGNELEVMKYCKSAVGFTRDQVIEIAQLIFNKLGQKDNFFCFLSPYEADAQLIHLQKCGLAEVLVSIDSDLLLYNPHECFFRYDSYKKEGFFVTNQDIYGDAFQNFTTYQLKKACVLSGCDYVKSLPGIGLKTASAKVMQQSSLFVACQELMIQRQITDSTYIQRVLNALFSFSYQTIFNVHQKNYSPLNEIREDSVLQKYFQQNCGDFDINVDVSAPTQQMRLSLEKLSQIQCQPLIEQQTQIVEEENIRVNGDVVTSCGVSVQIELESGEIDKRFKSILEAVYREYKSKWRRGDK</sequence>
<dbReference type="InterPro" id="IPR006086">
    <property type="entry name" value="XPG-I_dom"/>
</dbReference>
<evidence type="ECO:0000259" key="2">
    <source>
        <dbReference type="Pfam" id="PF00867"/>
    </source>
</evidence>
<keyword evidence="1" id="KW-0540">Nuclease</keyword>